<evidence type="ECO:0000256" key="4">
    <source>
        <dbReference type="ARBA" id="ARBA00022741"/>
    </source>
</evidence>
<evidence type="ECO:0000313" key="12">
    <source>
        <dbReference type="EMBL" id="KAK7234569.1"/>
    </source>
</evidence>
<name>A0ABR1FP39_AURAN</name>
<keyword evidence="6 9" id="KW-0067">ATP-binding</keyword>
<keyword evidence="4 9" id="KW-0547">Nucleotide-binding</keyword>
<comment type="catalytic activity">
    <reaction evidence="7">
        <text>L-threonyl-[protein] + ATP = O-phospho-L-threonyl-[protein] + ADP + H(+)</text>
        <dbReference type="Rhea" id="RHEA:46608"/>
        <dbReference type="Rhea" id="RHEA-COMP:11060"/>
        <dbReference type="Rhea" id="RHEA-COMP:11605"/>
        <dbReference type="ChEBI" id="CHEBI:15378"/>
        <dbReference type="ChEBI" id="CHEBI:30013"/>
        <dbReference type="ChEBI" id="CHEBI:30616"/>
        <dbReference type="ChEBI" id="CHEBI:61977"/>
        <dbReference type="ChEBI" id="CHEBI:456216"/>
        <dbReference type="EC" id="2.7.11.1"/>
    </reaction>
</comment>
<dbReference type="InterPro" id="IPR051334">
    <property type="entry name" value="SRPK"/>
</dbReference>
<dbReference type="Gene3D" id="3.30.200.20">
    <property type="entry name" value="Phosphorylase Kinase, domain 1"/>
    <property type="match status" value="1"/>
</dbReference>
<sequence length="994" mass="109424">GRKKKKKKAEGRDSDTEDEDDAAPHKDELSDEEHDKVDEDEDWVVPRAPRVDEVLRLATATRRGPGAEASVRAASALVLKLSKHGFAKLLDSVKNELRVDGARLNARDRHLFFALAEFLLCWRRERAGLLAKRLQQHAADAKAASRRSEASGDAGDADGKAAYGEGAFFPRPLLRLCDVFTVKATLENVESAVKEKRLLELERSAGLYKELLRSLEALKHGDRTSRRDRAVVGDALADAAAEATDVKLASAMLEKIFLAADTVDPLYSMLQAWGPGKHTKRYACDLAEIVHVSCKVLDRDDAANAGDAGLERFDLAQYLYKLLKQPNTMDLYAALLEGYASNAPHVNHFVYAFLRRVAMLPIRDARAGPGSKSFQLPPTSAEIRTCEPLLYRVRYFKAFARLLDDRKVGRVDGTVDLLCDLAKSTLRHFDAHAQKHPMLYVEALFGAGGHRPEVFCDKLTYDYDGAAPARDDDDAMPVKKLYEDGDFDDDAREYEDDEDDVDFEALAAADEAAKARLAAKPKEPKAKRWSRAEDATLCLVLAKTYEREEDADLAALARLPVLQPHHADEKKLQTRCHKLVDDALAKFPQPDDLDETSSWVAALRAFADDLKSKPAPKPRAKKAKKAAAEAPVEDDDDETEPEEDYCPGGYHPVALGDVYDDRYEVLHKLGWGVYSTVWCCYDAVGRRKVALKIQKAAPEYTNAAVNEIELLRDVRDRAAAAGRDSGVVELLEHFYVAGPHGNHVCMVFELLGKTLLHAIQERGALPPAEVRAVAARLLECLAFVHDDVGALHTDIKPENVLLEPEAPGGAARRAVKLVDLGTAFYVDRQAARDIQTREYRCPEGILGIWPFGPAADVWSVGCLVFELLTGETLFDPQSPRPGEAFTKDESHLAQAVELLGPVPPALAARGHRSAKWFLGDASTLKNIAIAPPPRGVDAIARVLEENFGFDRGDAGDVSTFLRALLAYDPADRVTAKQALGLPWLRGAAQDDVAL</sequence>
<evidence type="ECO:0000256" key="6">
    <source>
        <dbReference type="ARBA" id="ARBA00022840"/>
    </source>
</evidence>
<feature type="non-terminal residue" evidence="12">
    <location>
        <position position="1"/>
    </location>
</feature>
<dbReference type="PANTHER" id="PTHR47634:SF9">
    <property type="entry name" value="PROTEIN KINASE DOMAIN-CONTAINING PROTEIN-RELATED"/>
    <property type="match status" value="1"/>
</dbReference>
<dbReference type="PROSITE" id="PS50011">
    <property type="entry name" value="PROTEIN_KINASE_DOM"/>
    <property type="match status" value="1"/>
</dbReference>
<evidence type="ECO:0000256" key="2">
    <source>
        <dbReference type="ARBA" id="ARBA00022527"/>
    </source>
</evidence>
<accession>A0ABR1FP39</accession>
<dbReference type="SMART" id="SM00220">
    <property type="entry name" value="S_TKc"/>
    <property type="match status" value="1"/>
</dbReference>
<comment type="catalytic activity">
    <reaction evidence="8">
        <text>L-seryl-[protein] + ATP = O-phospho-L-seryl-[protein] + ADP + H(+)</text>
        <dbReference type="Rhea" id="RHEA:17989"/>
        <dbReference type="Rhea" id="RHEA-COMP:9863"/>
        <dbReference type="Rhea" id="RHEA-COMP:11604"/>
        <dbReference type="ChEBI" id="CHEBI:15378"/>
        <dbReference type="ChEBI" id="CHEBI:29999"/>
        <dbReference type="ChEBI" id="CHEBI:30616"/>
        <dbReference type="ChEBI" id="CHEBI:83421"/>
        <dbReference type="ChEBI" id="CHEBI:456216"/>
        <dbReference type="EC" id="2.7.11.1"/>
    </reaction>
</comment>
<dbReference type="EC" id="2.7.11.1" evidence="1"/>
<feature type="region of interest" description="Disordered" evidence="10">
    <location>
        <begin position="611"/>
        <end position="647"/>
    </location>
</feature>
<dbReference type="Pfam" id="PF00069">
    <property type="entry name" value="Pkinase"/>
    <property type="match status" value="1"/>
</dbReference>
<dbReference type="EMBL" id="JBBJCI010000319">
    <property type="protein sequence ID" value="KAK7234569.1"/>
    <property type="molecule type" value="Genomic_DNA"/>
</dbReference>
<evidence type="ECO:0000259" key="11">
    <source>
        <dbReference type="PROSITE" id="PS50011"/>
    </source>
</evidence>
<comment type="caution">
    <text evidence="12">The sequence shown here is derived from an EMBL/GenBank/DDBJ whole genome shotgun (WGS) entry which is preliminary data.</text>
</comment>
<feature type="binding site" evidence="9">
    <location>
        <position position="692"/>
    </location>
    <ligand>
        <name>ATP</name>
        <dbReference type="ChEBI" id="CHEBI:30616"/>
    </ligand>
</feature>
<evidence type="ECO:0000256" key="10">
    <source>
        <dbReference type="SAM" id="MobiDB-lite"/>
    </source>
</evidence>
<evidence type="ECO:0000256" key="1">
    <source>
        <dbReference type="ARBA" id="ARBA00012513"/>
    </source>
</evidence>
<gene>
    <name evidence="12" type="ORF">SO694_00192023</name>
</gene>
<proteinExistence type="predicted"/>
<feature type="compositionally biased region" description="Basic residues" evidence="10">
    <location>
        <begin position="614"/>
        <end position="625"/>
    </location>
</feature>
<keyword evidence="5 12" id="KW-0418">Kinase</keyword>
<dbReference type="SUPFAM" id="SSF56112">
    <property type="entry name" value="Protein kinase-like (PK-like)"/>
    <property type="match status" value="1"/>
</dbReference>
<feature type="region of interest" description="Disordered" evidence="10">
    <location>
        <begin position="1"/>
        <end position="41"/>
    </location>
</feature>
<evidence type="ECO:0000256" key="9">
    <source>
        <dbReference type="PROSITE-ProRule" id="PRU10141"/>
    </source>
</evidence>
<dbReference type="InterPro" id="IPR011009">
    <property type="entry name" value="Kinase-like_dom_sf"/>
</dbReference>
<organism evidence="12 13">
    <name type="scientific">Aureococcus anophagefferens</name>
    <name type="common">Harmful bloom alga</name>
    <dbReference type="NCBI Taxonomy" id="44056"/>
    <lineage>
        <taxon>Eukaryota</taxon>
        <taxon>Sar</taxon>
        <taxon>Stramenopiles</taxon>
        <taxon>Ochrophyta</taxon>
        <taxon>Pelagophyceae</taxon>
        <taxon>Pelagomonadales</taxon>
        <taxon>Pelagomonadaceae</taxon>
        <taxon>Aureococcus</taxon>
    </lineage>
</organism>
<evidence type="ECO:0000256" key="7">
    <source>
        <dbReference type="ARBA" id="ARBA00047899"/>
    </source>
</evidence>
<evidence type="ECO:0000256" key="8">
    <source>
        <dbReference type="ARBA" id="ARBA00048679"/>
    </source>
</evidence>
<protein>
    <recommendedName>
        <fullName evidence="1">non-specific serine/threonine protein kinase</fullName>
        <ecNumber evidence="1">2.7.11.1</ecNumber>
    </recommendedName>
</protein>
<dbReference type="InterPro" id="IPR017441">
    <property type="entry name" value="Protein_kinase_ATP_BS"/>
</dbReference>
<evidence type="ECO:0000313" key="13">
    <source>
        <dbReference type="Proteomes" id="UP001363151"/>
    </source>
</evidence>
<keyword evidence="3" id="KW-0808">Transferase</keyword>
<evidence type="ECO:0000256" key="3">
    <source>
        <dbReference type="ARBA" id="ARBA00022679"/>
    </source>
</evidence>
<feature type="compositionally biased region" description="Basic and acidic residues" evidence="10">
    <location>
        <begin position="22"/>
        <end position="37"/>
    </location>
</feature>
<feature type="compositionally biased region" description="Acidic residues" evidence="10">
    <location>
        <begin position="631"/>
        <end position="645"/>
    </location>
</feature>
<evidence type="ECO:0000256" key="5">
    <source>
        <dbReference type="ARBA" id="ARBA00022777"/>
    </source>
</evidence>
<keyword evidence="13" id="KW-1185">Reference proteome</keyword>
<keyword evidence="2" id="KW-0723">Serine/threonine-protein kinase</keyword>
<dbReference type="Gene3D" id="1.10.510.10">
    <property type="entry name" value="Transferase(Phosphotransferase) domain 1"/>
    <property type="match status" value="1"/>
</dbReference>
<dbReference type="PROSITE" id="PS00107">
    <property type="entry name" value="PROTEIN_KINASE_ATP"/>
    <property type="match status" value="1"/>
</dbReference>
<feature type="domain" description="Protein kinase" evidence="11">
    <location>
        <begin position="663"/>
        <end position="984"/>
    </location>
</feature>
<dbReference type="InterPro" id="IPR000719">
    <property type="entry name" value="Prot_kinase_dom"/>
</dbReference>
<dbReference type="Proteomes" id="UP001363151">
    <property type="component" value="Unassembled WGS sequence"/>
</dbReference>
<dbReference type="GO" id="GO:0016301">
    <property type="term" value="F:kinase activity"/>
    <property type="evidence" value="ECO:0007669"/>
    <property type="project" value="UniProtKB-KW"/>
</dbReference>
<reference evidence="12 13" key="1">
    <citation type="submission" date="2024-03" db="EMBL/GenBank/DDBJ databases">
        <title>Aureococcus anophagefferens CCMP1851 and Kratosvirus quantuckense: Draft genome of a second virus-susceptible host strain in the model system.</title>
        <authorList>
            <person name="Chase E."/>
            <person name="Truchon A.R."/>
            <person name="Schepens W."/>
            <person name="Wilhelm S.W."/>
        </authorList>
    </citation>
    <scope>NUCLEOTIDE SEQUENCE [LARGE SCALE GENOMIC DNA]</scope>
    <source>
        <strain evidence="12 13">CCMP1851</strain>
    </source>
</reference>
<dbReference type="PANTHER" id="PTHR47634">
    <property type="entry name" value="PROTEIN KINASE DOMAIN-CONTAINING PROTEIN-RELATED"/>
    <property type="match status" value="1"/>
</dbReference>